<dbReference type="SUPFAM" id="SSF52540">
    <property type="entry name" value="P-loop containing nucleoside triphosphate hydrolases"/>
    <property type="match status" value="1"/>
</dbReference>
<accession>A0A0C9VI87</accession>
<evidence type="ECO:0000313" key="5">
    <source>
        <dbReference type="EMBL" id="KIJ37240.1"/>
    </source>
</evidence>
<dbReference type="GO" id="GO:0009423">
    <property type="term" value="P:chorismate biosynthetic process"/>
    <property type="evidence" value="ECO:0007669"/>
    <property type="project" value="TreeGrafter"/>
</dbReference>
<dbReference type="EMBL" id="KN837170">
    <property type="protein sequence ID" value="KIJ37240.1"/>
    <property type="molecule type" value="Genomic_DNA"/>
</dbReference>
<protein>
    <submittedName>
        <fullName evidence="5">Unplaced genomic scaffold SPHSTscaffold_95, whole genome shotgun sequence</fullName>
    </submittedName>
</protein>
<dbReference type="Pfam" id="PF00275">
    <property type="entry name" value="EPSP_synthase"/>
    <property type="match status" value="1"/>
</dbReference>
<feature type="domain" description="Enolpyruvate transferase" evidence="2">
    <location>
        <begin position="7"/>
        <end position="81"/>
    </location>
</feature>
<gene>
    <name evidence="5" type="ORF">M422DRAFT_33798</name>
</gene>
<evidence type="ECO:0000313" key="6">
    <source>
        <dbReference type="Proteomes" id="UP000054279"/>
    </source>
</evidence>
<evidence type="ECO:0000259" key="3">
    <source>
        <dbReference type="Pfam" id="PF01488"/>
    </source>
</evidence>
<dbReference type="InterPro" id="IPR006151">
    <property type="entry name" value="Shikm_DH/Glu-tRNA_Rdtase"/>
</dbReference>
<dbReference type="AlphaFoldDB" id="A0A0C9VI87"/>
<dbReference type="Pfam" id="PF01488">
    <property type="entry name" value="Shikimate_DH"/>
    <property type="match status" value="1"/>
</dbReference>
<dbReference type="GO" id="GO:0003866">
    <property type="term" value="F:3-phosphoshikimate 1-carboxyvinyltransferase activity"/>
    <property type="evidence" value="ECO:0007669"/>
    <property type="project" value="TreeGrafter"/>
</dbReference>
<dbReference type="InterPro" id="IPR046346">
    <property type="entry name" value="Aminoacid_DH-like_N_sf"/>
</dbReference>
<feature type="domain" description="Quinate/shikimate 5-dehydrogenase/glutamyl-tRNA reductase" evidence="3">
    <location>
        <begin position="230"/>
        <end position="334"/>
    </location>
</feature>
<name>A0A0C9VI87_SPHS4</name>
<evidence type="ECO:0000256" key="1">
    <source>
        <dbReference type="ARBA" id="ARBA00022679"/>
    </source>
</evidence>
<dbReference type="SUPFAM" id="SSF55205">
    <property type="entry name" value="EPT/RTPC-like"/>
    <property type="match status" value="1"/>
</dbReference>
<dbReference type="PANTHER" id="PTHR21090">
    <property type="entry name" value="AROM/DEHYDROQUINATE SYNTHASE"/>
    <property type="match status" value="1"/>
</dbReference>
<dbReference type="InterPro" id="IPR036291">
    <property type="entry name" value="NAD(P)-bd_dom_sf"/>
</dbReference>
<dbReference type="PANTHER" id="PTHR21090:SF5">
    <property type="entry name" value="PENTAFUNCTIONAL AROM POLYPEPTIDE"/>
    <property type="match status" value="1"/>
</dbReference>
<evidence type="ECO:0000259" key="4">
    <source>
        <dbReference type="Pfam" id="PF08501"/>
    </source>
</evidence>
<feature type="non-terminal residue" evidence="5">
    <location>
        <position position="1"/>
    </location>
</feature>
<dbReference type="Gene3D" id="3.65.10.10">
    <property type="entry name" value="Enolpyruvate transferase domain"/>
    <property type="match status" value="1"/>
</dbReference>
<dbReference type="SUPFAM" id="SSF53223">
    <property type="entry name" value="Aminoacid dehydrogenase-like, N-terminal domain"/>
    <property type="match status" value="1"/>
</dbReference>
<dbReference type="InterPro" id="IPR001986">
    <property type="entry name" value="Enolpyruvate_Tfrase_dom"/>
</dbReference>
<dbReference type="InterPro" id="IPR027417">
    <property type="entry name" value="P-loop_NTPase"/>
</dbReference>
<dbReference type="CDD" id="cd01065">
    <property type="entry name" value="NAD_bind_Shikimate_DH"/>
    <property type="match status" value="1"/>
</dbReference>
<sequence>RIWCLIIGEIAKFGVKTTELDDGLEVHGQDQSTLKEGVSVHCYDDHRVAMAFSVLATRIKGSVIEKKRCVEKTWPGWWDDLHNKIVISVEGVDLEKASGSGSQTTHDPAASVFLIGMRGAGKSHIARLAGETLDWEVVDADSVFAQKIEVIDEKIKEIPKSPDFGGASVTIPLKLDIVPLLDGVSPAAKLIGAVNTIVVRTAEDGTRTLHGDNTDWMGVAACIKERLSRCTKSLVIGGGGTSRAAIYALHNLGATTIYLYNRTRSTAENLAKHFPSDYNIILVDSLETFPSGAPSAIVSTVPATAISPEPVTDKMHITPVLLGSKSGGIIVDMAYRLAPTPLIRLARSVSHPEWRATEGIGGLLEQGYRQFRAWTTMKAPQGIIRRMVREKYH</sequence>
<feature type="domain" description="Shikimate dehydrogenase substrate binding N-terminal" evidence="4">
    <location>
        <begin position="147"/>
        <end position="197"/>
    </location>
</feature>
<dbReference type="GO" id="GO:0004764">
    <property type="term" value="F:shikimate 3-dehydrogenase (NADP+) activity"/>
    <property type="evidence" value="ECO:0007669"/>
    <property type="project" value="InterPro"/>
</dbReference>
<dbReference type="Proteomes" id="UP000054279">
    <property type="component" value="Unassembled WGS sequence"/>
</dbReference>
<dbReference type="SUPFAM" id="SSF51735">
    <property type="entry name" value="NAD(P)-binding Rossmann-fold domains"/>
    <property type="match status" value="1"/>
</dbReference>
<dbReference type="HOGENOM" id="CLU_703153_0_0_1"/>
<dbReference type="Gene3D" id="3.40.50.10860">
    <property type="entry name" value="Leucine Dehydrogenase, chain A, domain 1"/>
    <property type="match status" value="1"/>
</dbReference>
<dbReference type="Gene3D" id="3.40.50.720">
    <property type="entry name" value="NAD(P)-binding Rossmann-like Domain"/>
    <property type="match status" value="1"/>
</dbReference>
<organism evidence="5 6">
    <name type="scientific">Sphaerobolus stellatus (strain SS14)</name>
    <dbReference type="NCBI Taxonomy" id="990650"/>
    <lineage>
        <taxon>Eukaryota</taxon>
        <taxon>Fungi</taxon>
        <taxon>Dikarya</taxon>
        <taxon>Basidiomycota</taxon>
        <taxon>Agaricomycotina</taxon>
        <taxon>Agaricomycetes</taxon>
        <taxon>Phallomycetidae</taxon>
        <taxon>Geastrales</taxon>
        <taxon>Sphaerobolaceae</taxon>
        <taxon>Sphaerobolus</taxon>
    </lineage>
</organism>
<dbReference type="InterPro" id="IPR036968">
    <property type="entry name" value="Enolpyruvate_Tfrase_sf"/>
</dbReference>
<reference evidence="5 6" key="1">
    <citation type="submission" date="2014-06" db="EMBL/GenBank/DDBJ databases">
        <title>Evolutionary Origins and Diversification of the Mycorrhizal Mutualists.</title>
        <authorList>
            <consortium name="DOE Joint Genome Institute"/>
            <consortium name="Mycorrhizal Genomics Consortium"/>
            <person name="Kohler A."/>
            <person name="Kuo A."/>
            <person name="Nagy L.G."/>
            <person name="Floudas D."/>
            <person name="Copeland A."/>
            <person name="Barry K.W."/>
            <person name="Cichocki N."/>
            <person name="Veneault-Fourrey C."/>
            <person name="LaButti K."/>
            <person name="Lindquist E.A."/>
            <person name="Lipzen A."/>
            <person name="Lundell T."/>
            <person name="Morin E."/>
            <person name="Murat C."/>
            <person name="Riley R."/>
            <person name="Ohm R."/>
            <person name="Sun H."/>
            <person name="Tunlid A."/>
            <person name="Henrissat B."/>
            <person name="Grigoriev I.V."/>
            <person name="Hibbett D.S."/>
            <person name="Martin F."/>
        </authorList>
    </citation>
    <scope>NUCLEOTIDE SEQUENCE [LARGE SCALE GENOMIC DNA]</scope>
    <source>
        <strain evidence="5 6">SS14</strain>
    </source>
</reference>
<evidence type="ECO:0000259" key="2">
    <source>
        <dbReference type="Pfam" id="PF00275"/>
    </source>
</evidence>
<dbReference type="Pfam" id="PF08501">
    <property type="entry name" value="Shikimate_dh_N"/>
    <property type="match status" value="1"/>
</dbReference>
<dbReference type="InterPro" id="IPR013792">
    <property type="entry name" value="RNA3'P_cycl/enolpyr_Trfase_a/b"/>
</dbReference>
<proteinExistence type="predicted"/>
<dbReference type="OrthoDB" id="204377at2759"/>
<keyword evidence="1" id="KW-0808">Transferase</keyword>
<dbReference type="PRINTS" id="PR01100">
    <property type="entry name" value="SHIKIMTKNASE"/>
</dbReference>
<dbReference type="InterPro" id="IPR013708">
    <property type="entry name" value="Shikimate_DH-bd_N"/>
</dbReference>
<keyword evidence="6" id="KW-1185">Reference proteome</keyword>